<dbReference type="RefSeq" id="WP_159579582.1">
    <property type="nucleotide sequence ID" value="NZ_JBIPKE010000015.1"/>
</dbReference>
<keyword evidence="2" id="KW-1185">Reference proteome</keyword>
<evidence type="ECO:0000313" key="1">
    <source>
        <dbReference type="EMBL" id="MFH6983511.1"/>
    </source>
</evidence>
<proteinExistence type="predicted"/>
<reference evidence="1 2" key="1">
    <citation type="journal article" date="2013" name="Int. J. Syst. Evol. Microbiol.">
        <title>Marinoscillum luteum sp. nov., isolated from marine sediment.</title>
        <authorList>
            <person name="Cha I.T."/>
            <person name="Park S.J."/>
            <person name="Kim S.J."/>
            <person name="Kim J.G."/>
            <person name="Jung M.Y."/>
            <person name="Shin K.S."/>
            <person name="Kwon K.K."/>
            <person name="Yang S.H."/>
            <person name="Seo Y.S."/>
            <person name="Rhee S.K."/>
        </authorList>
    </citation>
    <scope>NUCLEOTIDE SEQUENCE [LARGE SCALE GENOMIC DNA]</scope>
    <source>
        <strain evidence="1 2">KCTC 23939</strain>
    </source>
</reference>
<comment type="caution">
    <text evidence="1">The sequence shown here is derived from an EMBL/GenBank/DDBJ whole genome shotgun (WGS) entry which is preliminary data.</text>
</comment>
<dbReference type="Proteomes" id="UP001610063">
    <property type="component" value="Unassembled WGS sequence"/>
</dbReference>
<sequence length="72" mass="8322">MNVLILKSNICSRKKVRRVAKALDSHPVIERWTVDREDCDHVLRIECHSALSDSDIDALIRPYGLYCEDLPE</sequence>
<dbReference type="EMBL" id="JBIPKE010000015">
    <property type="protein sequence ID" value="MFH6983511.1"/>
    <property type="molecule type" value="Genomic_DNA"/>
</dbReference>
<organism evidence="1 2">
    <name type="scientific">Marinoscillum luteum</name>
    <dbReference type="NCBI Taxonomy" id="861051"/>
    <lineage>
        <taxon>Bacteria</taxon>
        <taxon>Pseudomonadati</taxon>
        <taxon>Bacteroidota</taxon>
        <taxon>Cytophagia</taxon>
        <taxon>Cytophagales</taxon>
        <taxon>Reichenbachiellaceae</taxon>
        <taxon>Marinoscillum</taxon>
    </lineage>
</organism>
<accession>A0ABW7N852</accession>
<name>A0ABW7N852_9BACT</name>
<gene>
    <name evidence="1" type="ORF">ACHKAR_08685</name>
</gene>
<evidence type="ECO:0000313" key="2">
    <source>
        <dbReference type="Proteomes" id="UP001610063"/>
    </source>
</evidence>
<protein>
    <submittedName>
        <fullName evidence="1">Uncharacterized protein</fullName>
    </submittedName>
</protein>